<reference evidence="3 4" key="1">
    <citation type="submission" date="2019-02" db="EMBL/GenBank/DDBJ databases">
        <title>Deep-cultivation of Planctomycetes and their phenomic and genomic characterization uncovers novel biology.</title>
        <authorList>
            <person name="Wiegand S."/>
            <person name="Jogler M."/>
            <person name="Boedeker C."/>
            <person name="Pinto D."/>
            <person name="Vollmers J."/>
            <person name="Rivas-Marin E."/>
            <person name="Kohn T."/>
            <person name="Peeters S.H."/>
            <person name="Heuer A."/>
            <person name="Rast P."/>
            <person name="Oberbeckmann S."/>
            <person name="Bunk B."/>
            <person name="Jeske O."/>
            <person name="Meyerdierks A."/>
            <person name="Storesund J.E."/>
            <person name="Kallscheuer N."/>
            <person name="Luecker S."/>
            <person name="Lage O.M."/>
            <person name="Pohl T."/>
            <person name="Merkel B.J."/>
            <person name="Hornburger P."/>
            <person name="Mueller R.-W."/>
            <person name="Bruemmer F."/>
            <person name="Labrenz M."/>
            <person name="Spormann A.M."/>
            <person name="Op Den Camp H."/>
            <person name="Overmann J."/>
            <person name="Amann R."/>
            <person name="Jetten M.S.M."/>
            <person name="Mascher T."/>
            <person name="Medema M.H."/>
            <person name="Devos D.P."/>
            <person name="Kaster A.-K."/>
            <person name="Ovreas L."/>
            <person name="Rohde M."/>
            <person name="Galperin M.Y."/>
            <person name="Jogler C."/>
        </authorList>
    </citation>
    <scope>NUCLEOTIDE SEQUENCE [LARGE SCALE GENOMIC DNA]</scope>
    <source>
        <strain evidence="3 4">Pla100</strain>
    </source>
</reference>
<dbReference type="GO" id="GO:0016301">
    <property type="term" value="F:kinase activity"/>
    <property type="evidence" value="ECO:0007669"/>
    <property type="project" value="UniProtKB-UniRule"/>
</dbReference>
<dbReference type="Proteomes" id="UP000316213">
    <property type="component" value="Unassembled WGS sequence"/>
</dbReference>
<dbReference type="InterPro" id="IPR011009">
    <property type="entry name" value="Kinase-like_dom_sf"/>
</dbReference>
<dbReference type="SUPFAM" id="SSF56112">
    <property type="entry name" value="Protein kinase-like (PK-like)"/>
    <property type="match status" value="1"/>
</dbReference>
<gene>
    <name evidence="3" type="ORF">Pla100_42040</name>
</gene>
<keyword evidence="2 3" id="KW-0418">Kinase</keyword>
<dbReference type="InterPro" id="IPR016477">
    <property type="entry name" value="Fructo-/Ketosamine-3-kinase"/>
</dbReference>
<dbReference type="OrthoDB" id="5291879at2"/>
<name>A0A5C6A2R7_9BACT</name>
<keyword evidence="2" id="KW-0808">Transferase</keyword>
<protein>
    <submittedName>
        <fullName evidence="3">Fructosamine kinase</fullName>
    </submittedName>
</protein>
<dbReference type="EMBL" id="SJPM01000009">
    <property type="protein sequence ID" value="TWT93686.1"/>
    <property type="molecule type" value="Genomic_DNA"/>
</dbReference>
<evidence type="ECO:0000313" key="4">
    <source>
        <dbReference type="Proteomes" id="UP000316213"/>
    </source>
</evidence>
<dbReference type="RefSeq" id="WP_146579504.1">
    <property type="nucleotide sequence ID" value="NZ_SJPM01000009.1"/>
</dbReference>
<comment type="similarity">
    <text evidence="1 2">Belongs to the fructosamine kinase family.</text>
</comment>
<keyword evidence="4" id="KW-1185">Reference proteome</keyword>
<sequence>MPLSQSIDRLFNQCFYDWQVQSATPVGGGCISRAWRVEAADESGSVTHFFVKENDTSFLDNFQAEADGLEALAGLADSIDSLHIPRALLVDVISGSAFLVLPWVESNGGRNDDATFGQTLALLHRSSVGQEIGFPRDNFLGASRQRNVLDSDDLSWIEFVAEYRLGEQLKAAVDAGRASKTLRRDVRKVIDTLNDRLTGRRPETVLLHGDLWSGNVMRDSHNRTVLIDPAAYRGCAEAEFGMIRLFGGVGAKFDDAYQSIYPLADGWQRRVEVYVLYHLLNHLNLFGNVYLPQCEQSAQRIMRN</sequence>
<accession>A0A5C6A2R7</accession>
<organism evidence="3 4">
    <name type="scientific">Neorhodopirellula pilleata</name>
    <dbReference type="NCBI Taxonomy" id="2714738"/>
    <lineage>
        <taxon>Bacteria</taxon>
        <taxon>Pseudomonadati</taxon>
        <taxon>Planctomycetota</taxon>
        <taxon>Planctomycetia</taxon>
        <taxon>Pirellulales</taxon>
        <taxon>Pirellulaceae</taxon>
        <taxon>Neorhodopirellula</taxon>
    </lineage>
</organism>
<dbReference type="Gene3D" id="3.30.200.20">
    <property type="entry name" value="Phosphorylase Kinase, domain 1"/>
    <property type="match status" value="1"/>
</dbReference>
<dbReference type="PANTHER" id="PTHR12149">
    <property type="entry name" value="FRUCTOSAMINE 3 KINASE-RELATED PROTEIN"/>
    <property type="match status" value="1"/>
</dbReference>
<evidence type="ECO:0000313" key="3">
    <source>
        <dbReference type="EMBL" id="TWT93686.1"/>
    </source>
</evidence>
<dbReference type="PIRSF" id="PIRSF006221">
    <property type="entry name" value="Ketosamine-3-kinase"/>
    <property type="match status" value="1"/>
</dbReference>
<evidence type="ECO:0000256" key="2">
    <source>
        <dbReference type="PIRNR" id="PIRNR006221"/>
    </source>
</evidence>
<dbReference type="PANTHER" id="PTHR12149:SF8">
    <property type="entry name" value="PROTEIN-RIBULOSAMINE 3-KINASE"/>
    <property type="match status" value="1"/>
</dbReference>
<dbReference type="Pfam" id="PF03881">
    <property type="entry name" value="Fructosamin_kin"/>
    <property type="match status" value="1"/>
</dbReference>
<dbReference type="Gene3D" id="3.90.1200.10">
    <property type="match status" value="1"/>
</dbReference>
<dbReference type="AlphaFoldDB" id="A0A5C6A2R7"/>
<evidence type="ECO:0000256" key="1">
    <source>
        <dbReference type="ARBA" id="ARBA00009460"/>
    </source>
</evidence>
<proteinExistence type="inferred from homology"/>
<comment type="caution">
    <text evidence="3">The sequence shown here is derived from an EMBL/GenBank/DDBJ whole genome shotgun (WGS) entry which is preliminary data.</text>
</comment>